<evidence type="ECO:0000313" key="2">
    <source>
        <dbReference type="Proteomes" id="UP000821853"/>
    </source>
</evidence>
<dbReference type="VEuPathDB" id="VectorBase:HLOH_050962"/>
<accession>A0A9J6FF30</accession>
<dbReference type="OMA" id="WIWASFM"/>
<evidence type="ECO:0000313" key="1">
    <source>
        <dbReference type="EMBL" id="KAH9361579.1"/>
    </source>
</evidence>
<gene>
    <name evidence="1" type="ORF">HPB48_001456</name>
</gene>
<sequence length="171" mass="18652">MVKAAWSEVTATCVRNCFRKAGFVDTQPEAEPDASDGQSGGDLWQRVIDSDMGAMTSAGTISFVPMKMLTLRNRARTRASLMKCGARAMRRNRTGDDETSEPAPISAPVAMGYIEDLKQLVYAKGLGEEHAAALNKLETALIKSALQKQTTITDLFAKKNKCASTSVFFFY</sequence>
<dbReference type="OrthoDB" id="6512461at2759"/>
<protein>
    <submittedName>
        <fullName evidence="1">Uncharacterized protein</fullName>
    </submittedName>
</protein>
<dbReference type="AlphaFoldDB" id="A0A9J6FF30"/>
<name>A0A9J6FF30_HAELO</name>
<reference evidence="1 2" key="1">
    <citation type="journal article" date="2020" name="Cell">
        <title>Large-Scale Comparative Analyses of Tick Genomes Elucidate Their Genetic Diversity and Vector Capacities.</title>
        <authorList>
            <consortium name="Tick Genome and Microbiome Consortium (TIGMIC)"/>
            <person name="Jia N."/>
            <person name="Wang J."/>
            <person name="Shi W."/>
            <person name="Du L."/>
            <person name="Sun Y."/>
            <person name="Zhan W."/>
            <person name="Jiang J.F."/>
            <person name="Wang Q."/>
            <person name="Zhang B."/>
            <person name="Ji P."/>
            <person name="Bell-Sakyi L."/>
            <person name="Cui X.M."/>
            <person name="Yuan T.T."/>
            <person name="Jiang B.G."/>
            <person name="Yang W.F."/>
            <person name="Lam T.T."/>
            <person name="Chang Q.C."/>
            <person name="Ding S.J."/>
            <person name="Wang X.J."/>
            <person name="Zhu J.G."/>
            <person name="Ruan X.D."/>
            <person name="Zhao L."/>
            <person name="Wei J.T."/>
            <person name="Ye R.Z."/>
            <person name="Que T.C."/>
            <person name="Du C.H."/>
            <person name="Zhou Y.H."/>
            <person name="Cheng J.X."/>
            <person name="Dai P.F."/>
            <person name="Guo W.B."/>
            <person name="Han X.H."/>
            <person name="Huang E.J."/>
            <person name="Li L.F."/>
            <person name="Wei W."/>
            <person name="Gao Y.C."/>
            <person name="Liu J.Z."/>
            <person name="Shao H.Z."/>
            <person name="Wang X."/>
            <person name="Wang C.C."/>
            <person name="Yang T.C."/>
            <person name="Huo Q.B."/>
            <person name="Li W."/>
            <person name="Chen H.Y."/>
            <person name="Chen S.E."/>
            <person name="Zhou L.G."/>
            <person name="Ni X.B."/>
            <person name="Tian J.H."/>
            <person name="Sheng Y."/>
            <person name="Liu T."/>
            <person name="Pan Y.S."/>
            <person name="Xia L.Y."/>
            <person name="Li J."/>
            <person name="Zhao F."/>
            <person name="Cao W.C."/>
        </authorList>
    </citation>
    <scope>NUCLEOTIDE SEQUENCE [LARGE SCALE GENOMIC DNA]</scope>
    <source>
        <strain evidence="1">HaeL-2018</strain>
    </source>
</reference>
<organism evidence="1 2">
    <name type="scientific">Haemaphysalis longicornis</name>
    <name type="common">Bush tick</name>
    <dbReference type="NCBI Taxonomy" id="44386"/>
    <lineage>
        <taxon>Eukaryota</taxon>
        <taxon>Metazoa</taxon>
        <taxon>Ecdysozoa</taxon>
        <taxon>Arthropoda</taxon>
        <taxon>Chelicerata</taxon>
        <taxon>Arachnida</taxon>
        <taxon>Acari</taxon>
        <taxon>Parasitiformes</taxon>
        <taxon>Ixodida</taxon>
        <taxon>Ixodoidea</taxon>
        <taxon>Ixodidae</taxon>
        <taxon>Haemaphysalinae</taxon>
        <taxon>Haemaphysalis</taxon>
    </lineage>
</organism>
<proteinExistence type="predicted"/>
<dbReference type="Proteomes" id="UP000821853">
    <property type="component" value="Chromosome 1"/>
</dbReference>
<dbReference type="EMBL" id="JABSTR010000001">
    <property type="protein sequence ID" value="KAH9361579.1"/>
    <property type="molecule type" value="Genomic_DNA"/>
</dbReference>
<keyword evidence="2" id="KW-1185">Reference proteome</keyword>
<comment type="caution">
    <text evidence="1">The sequence shown here is derived from an EMBL/GenBank/DDBJ whole genome shotgun (WGS) entry which is preliminary data.</text>
</comment>